<dbReference type="Pfam" id="PF03577">
    <property type="entry name" value="Peptidase_C69"/>
    <property type="match status" value="1"/>
</dbReference>
<dbReference type="OrthoDB" id="5147328at2"/>
<evidence type="ECO:0000256" key="1">
    <source>
        <dbReference type="RuleBase" id="RU364089"/>
    </source>
</evidence>
<keyword evidence="4" id="KW-1185">Reference proteome</keyword>
<dbReference type="EMBL" id="APJX01000006">
    <property type="protein sequence ID" value="EMS78832.1"/>
    <property type="molecule type" value="Genomic_DNA"/>
</dbReference>
<proteinExistence type="inferred from homology"/>
<organism evidence="3 4">
    <name type="scientific">Desulfotignum phosphitoxidans DSM 13687</name>
    <dbReference type="NCBI Taxonomy" id="1286635"/>
    <lineage>
        <taxon>Bacteria</taxon>
        <taxon>Pseudomonadati</taxon>
        <taxon>Thermodesulfobacteriota</taxon>
        <taxon>Desulfobacteria</taxon>
        <taxon>Desulfobacterales</taxon>
        <taxon>Desulfobacteraceae</taxon>
        <taxon>Desulfotignum</taxon>
    </lineage>
</organism>
<dbReference type="PATRIC" id="fig|1286635.3.peg.2899"/>
<gene>
    <name evidence="3" type="ORF">Dpo_6c00310</name>
</gene>
<accession>S0G3M6</accession>
<evidence type="ECO:0000256" key="2">
    <source>
        <dbReference type="SAM" id="SignalP"/>
    </source>
</evidence>
<keyword evidence="2" id="KW-0732">Signal</keyword>
<evidence type="ECO:0000313" key="4">
    <source>
        <dbReference type="Proteomes" id="UP000014216"/>
    </source>
</evidence>
<feature type="chain" id="PRO_5004497544" description="Dipeptidase" evidence="2">
    <location>
        <begin position="20"/>
        <end position="576"/>
    </location>
</feature>
<keyword evidence="1" id="KW-0378">Hydrolase</keyword>
<dbReference type="RefSeq" id="WP_006966633.1">
    <property type="nucleotide sequence ID" value="NZ_APJX01000006.1"/>
</dbReference>
<dbReference type="GO" id="GO:0006508">
    <property type="term" value="P:proteolysis"/>
    <property type="evidence" value="ECO:0007669"/>
    <property type="project" value="UniProtKB-KW"/>
</dbReference>
<dbReference type="PANTHER" id="PTHR12994">
    <property type="entry name" value="SECERNIN"/>
    <property type="match status" value="1"/>
</dbReference>
<name>S0G3M6_9BACT</name>
<evidence type="ECO:0000313" key="3">
    <source>
        <dbReference type="EMBL" id="EMS78832.1"/>
    </source>
</evidence>
<protein>
    <recommendedName>
        <fullName evidence="1">Dipeptidase</fullName>
        <ecNumber evidence="1">3.4.-.-</ecNumber>
    </recommendedName>
</protein>
<dbReference type="Gene3D" id="3.60.60.10">
    <property type="entry name" value="Penicillin V Acylase, Chain A"/>
    <property type="match status" value="1"/>
</dbReference>
<dbReference type="GO" id="GO:0070004">
    <property type="term" value="F:cysteine-type exopeptidase activity"/>
    <property type="evidence" value="ECO:0007669"/>
    <property type="project" value="InterPro"/>
</dbReference>
<dbReference type="EC" id="3.4.-.-" evidence="1"/>
<feature type="signal peptide" evidence="2">
    <location>
        <begin position="1"/>
        <end position="19"/>
    </location>
</feature>
<comment type="caution">
    <text evidence="3">The sequence shown here is derived from an EMBL/GenBank/DDBJ whole genome shotgun (WGS) entry which is preliminary data.</text>
</comment>
<sequence length="576" mass="64684">MIFLTTIIMVLGVSSPAYNCTTTITGRDASADGSVMVSHTDDGMGDARVVYVPAMDHPEGSLRPVFYDNAAMGYLPQWGGSQTHRLVTDTRGPGYRVNNETPSVPLGYIPQVAHTYAYIDANYGIMNEHQVSIGECTDKAKVHPMPEPGKRIFYSSELSRVALERSRTAREAVKLMGELIDTYGYYGTGETLLVADPQEGWVFEMAGYDMNGTDGVWVAQRVPDDGFFVAANQFRIRDIRKDDKDMIYSANIFDVARTKGWWQPEKGLLDWAEVYGDGEFHHPYYSLRRVWRAQSLAAPSLNLLAWVDGPFTRAYPFAVTPDQKLTPQDVFAIHRDNYEGTEFDLTKGLAAGPFGNPNRFEGGAESTMNKEGSLSDLEGDFERPLNIYRCAYAYVNQSRRWLPDLVGGVVWYGADRPATSVLMPFYPAGQGLPDSVQTMDVLTFDRNSMWTAFNYVANYAMLKYEYMIQDIRAEQNRFESRAFGSQQGVEAKAVNLLEDGKKEKAKALLSQYTKGNADEIFEAWWDLSTHLYVKYNDGYINTEDQIAQPVFYPAWWLKAVGYEDGPTSYGNPSGNN</sequence>
<comment type="similarity">
    <text evidence="1">Belongs to the peptidase C69 family.</text>
</comment>
<dbReference type="InterPro" id="IPR005322">
    <property type="entry name" value="Peptidase_C69"/>
</dbReference>
<keyword evidence="1" id="KW-0645">Protease</keyword>
<keyword evidence="1" id="KW-0224">Dipeptidase</keyword>
<reference evidence="3 4" key="1">
    <citation type="journal article" date="2013" name="Genome Announc.">
        <title>Draft Genome Sequence of Desulfotignum phosphitoxidans DSM 13687 Strain FiPS-3.</title>
        <authorList>
            <person name="Poehlein A."/>
            <person name="Daniel R."/>
            <person name="Simeonova D.D."/>
        </authorList>
    </citation>
    <scope>NUCLEOTIDE SEQUENCE [LARGE SCALE GENOMIC DNA]</scope>
    <source>
        <strain evidence="3 4">DSM 13687</strain>
    </source>
</reference>
<dbReference type="GO" id="GO:0016805">
    <property type="term" value="F:dipeptidase activity"/>
    <property type="evidence" value="ECO:0007669"/>
    <property type="project" value="UniProtKB-KW"/>
</dbReference>
<dbReference type="Proteomes" id="UP000014216">
    <property type="component" value="Unassembled WGS sequence"/>
</dbReference>
<dbReference type="PANTHER" id="PTHR12994:SF17">
    <property type="entry name" value="LD30995P"/>
    <property type="match status" value="1"/>
</dbReference>
<comment type="catalytic activity">
    <reaction evidence="1">
        <text>an L-aminoacyl-L-amino acid + H2O = 2 an L-alpha-amino acid</text>
        <dbReference type="Rhea" id="RHEA:48940"/>
        <dbReference type="ChEBI" id="CHEBI:15377"/>
        <dbReference type="ChEBI" id="CHEBI:59869"/>
        <dbReference type="ChEBI" id="CHEBI:77460"/>
    </reaction>
</comment>
<dbReference type="AlphaFoldDB" id="S0G3M6"/>